<keyword evidence="3" id="KW-1185">Reference proteome</keyword>
<keyword evidence="1" id="KW-0175">Coiled coil</keyword>
<dbReference type="EMBL" id="JALHAP010000072">
    <property type="protein sequence ID" value="MCT4701193.1"/>
    <property type="molecule type" value="Genomic_DNA"/>
</dbReference>
<gene>
    <name evidence="2" type="ORF">MUA00_05160</name>
</gene>
<dbReference type="Proteomes" id="UP001150641">
    <property type="component" value="Unassembled WGS sequence"/>
</dbReference>
<reference evidence="2" key="1">
    <citation type="submission" date="2022-03" db="EMBL/GenBank/DDBJ databases">
        <title>Proposal of a novel genus Dryocolo and two novel species.</title>
        <authorList>
            <person name="Maddock D.W."/>
            <person name="Brady C.L."/>
            <person name="Denman S."/>
            <person name="Arnold D."/>
        </authorList>
    </citation>
    <scope>NUCLEOTIDE SEQUENCE</scope>
    <source>
        <strain evidence="2">H6W4</strain>
    </source>
</reference>
<evidence type="ECO:0000313" key="2">
    <source>
        <dbReference type="EMBL" id="MCT4701193.1"/>
    </source>
</evidence>
<evidence type="ECO:0008006" key="4">
    <source>
        <dbReference type="Google" id="ProtNLM"/>
    </source>
</evidence>
<evidence type="ECO:0000256" key="1">
    <source>
        <dbReference type="SAM" id="Coils"/>
    </source>
</evidence>
<dbReference type="RefSeq" id="WP_271121986.1">
    <property type="nucleotide sequence ID" value="NZ_JALHAN010000059.1"/>
</dbReference>
<organism evidence="2 3">
    <name type="scientific">Dryocola boscaweniae</name>
    <dbReference type="NCBI Taxonomy" id="2925397"/>
    <lineage>
        <taxon>Bacteria</taxon>
        <taxon>Pseudomonadati</taxon>
        <taxon>Pseudomonadota</taxon>
        <taxon>Gammaproteobacteria</taxon>
        <taxon>Enterobacterales</taxon>
        <taxon>Enterobacteriaceae</taxon>
        <taxon>Dryocola</taxon>
    </lineage>
</organism>
<protein>
    <recommendedName>
        <fullName evidence="4">Ead/Ea22-like family protein</fullName>
    </recommendedName>
</protein>
<accession>A0A9X3ABV7</accession>
<name>A0A9X3ABV7_9ENTR</name>
<evidence type="ECO:0000313" key="3">
    <source>
        <dbReference type="Proteomes" id="UP001150641"/>
    </source>
</evidence>
<feature type="coiled-coil region" evidence="1">
    <location>
        <begin position="50"/>
        <end position="77"/>
    </location>
</feature>
<dbReference type="AlphaFoldDB" id="A0A9X3ABV7"/>
<proteinExistence type="predicted"/>
<sequence length="122" mass="13773">MNKGTEALIARIKRQTESFDTVVLKEDEANALIAVLEQAQMRIANPDKWTRDLEETLIAATDRNTEMEARLAELEISCDRNYIDGMNAGWGYCETGNKERFDDSISLRSYLIRAAGARVEGE</sequence>
<comment type="caution">
    <text evidence="2">The sequence shown here is derived from an EMBL/GenBank/DDBJ whole genome shotgun (WGS) entry which is preliminary data.</text>
</comment>